<feature type="domain" description="DUF6455" evidence="1">
    <location>
        <begin position="1"/>
        <end position="83"/>
    </location>
</feature>
<evidence type="ECO:0000313" key="2">
    <source>
        <dbReference type="EMBL" id="CRL11767.1"/>
    </source>
</evidence>
<dbReference type="InterPro" id="IPR045601">
    <property type="entry name" value="DUF6455"/>
</dbReference>
<gene>
    <name evidence="2" type="ORF">NIT7321_02637</name>
</gene>
<dbReference type="Proteomes" id="UP000043764">
    <property type="component" value="Unassembled WGS sequence"/>
</dbReference>
<accession>A0A0H5D3I6</accession>
<proteinExistence type="predicted"/>
<dbReference type="Pfam" id="PF20056">
    <property type="entry name" value="DUF6455"/>
    <property type="match status" value="1"/>
</dbReference>
<evidence type="ECO:0000313" key="3">
    <source>
        <dbReference type="Proteomes" id="UP000043764"/>
    </source>
</evidence>
<dbReference type="EMBL" id="CVRL01000035">
    <property type="protein sequence ID" value="CRL11767.1"/>
    <property type="molecule type" value="Genomic_DNA"/>
</dbReference>
<reference evidence="3" key="1">
    <citation type="submission" date="2015-05" db="EMBL/GenBank/DDBJ databases">
        <authorList>
            <person name="Rodrigo-Torres Lidia"/>
            <person name="Arahal R.David."/>
        </authorList>
    </citation>
    <scope>NUCLEOTIDE SEQUENCE [LARGE SCALE GENOMIC DNA]</scope>
    <source>
        <strain evidence="3">CECT 7321</strain>
    </source>
</reference>
<organism evidence="2 3">
    <name type="scientific">Phaeobacter italicus</name>
    <dbReference type="NCBI Taxonomy" id="481446"/>
    <lineage>
        <taxon>Bacteria</taxon>
        <taxon>Pseudomonadati</taxon>
        <taxon>Pseudomonadota</taxon>
        <taxon>Alphaproteobacteria</taxon>
        <taxon>Rhodobacterales</taxon>
        <taxon>Roseobacteraceae</taxon>
        <taxon>Phaeobacter</taxon>
    </lineage>
</organism>
<protein>
    <recommendedName>
        <fullName evidence="1">DUF6455 domain-containing protein</fullName>
    </recommendedName>
</protein>
<dbReference type="AlphaFoldDB" id="A0A0H5D3I6"/>
<dbReference type="RefSeq" id="WP_050673720.1">
    <property type="nucleotide sequence ID" value="NZ_CVRL01000035.1"/>
</dbReference>
<dbReference type="STRING" id="481446.NIT7645_03764"/>
<evidence type="ECO:0000259" key="1">
    <source>
        <dbReference type="Pfam" id="PF20056"/>
    </source>
</evidence>
<sequence length="87" mass="9549">MTTQATLKTHAALFDQMAQTVGLDLQEEAISGNLRFDEISEAVLRCTRCGGIGACRKWMEQGARPGAEAPDFCRNRDLLSFLNEGQS</sequence>
<name>A0A0H5D3I6_9RHOB</name>
<keyword evidence="3" id="KW-1185">Reference proteome</keyword>